<dbReference type="PANTHER" id="PTHR31197:SF4">
    <property type="entry name" value="OS02G0150900 PROTEIN"/>
    <property type="match status" value="1"/>
</dbReference>
<accession>A0A8J5C0K5</accession>
<evidence type="ECO:0000256" key="1">
    <source>
        <dbReference type="SAM" id="MobiDB-lite"/>
    </source>
</evidence>
<reference evidence="2 3" key="1">
    <citation type="submission" date="2020-08" db="EMBL/GenBank/DDBJ databases">
        <title>Plant Genome Project.</title>
        <authorList>
            <person name="Zhang R.-G."/>
        </authorList>
    </citation>
    <scope>NUCLEOTIDE SEQUENCE [LARGE SCALE GENOMIC DNA]</scope>
    <source>
        <tissue evidence="2">Rhizome</tissue>
    </source>
</reference>
<feature type="compositionally biased region" description="Basic and acidic residues" evidence="1">
    <location>
        <begin position="237"/>
        <end position="254"/>
    </location>
</feature>
<gene>
    <name evidence="2" type="ORF">ZIOFF_070679</name>
</gene>
<dbReference type="Proteomes" id="UP000734854">
    <property type="component" value="Unassembled WGS sequence"/>
</dbReference>
<evidence type="ECO:0000313" key="2">
    <source>
        <dbReference type="EMBL" id="KAG6469748.1"/>
    </source>
</evidence>
<dbReference type="AlphaFoldDB" id="A0A8J5C0K5"/>
<dbReference type="EMBL" id="JACMSC010000021">
    <property type="protein sequence ID" value="KAG6469748.1"/>
    <property type="molecule type" value="Genomic_DNA"/>
</dbReference>
<protein>
    <submittedName>
        <fullName evidence="2">Uncharacterized protein</fullName>
    </submittedName>
</protein>
<name>A0A8J5C0K5_ZINOF</name>
<dbReference type="InterPro" id="IPR012866">
    <property type="entry name" value="DUF1644"/>
</dbReference>
<dbReference type="Pfam" id="PF07800">
    <property type="entry name" value="DUF1644"/>
    <property type="match status" value="1"/>
</dbReference>
<dbReference type="PANTHER" id="PTHR31197">
    <property type="entry name" value="OS01G0612600 PROTEIN"/>
    <property type="match status" value="1"/>
</dbReference>
<comment type="caution">
    <text evidence="2">The sequence shown here is derived from an EMBL/GenBank/DDBJ whole genome shotgun (WGS) entry which is preliminary data.</text>
</comment>
<evidence type="ECO:0000313" key="3">
    <source>
        <dbReference type="Proteomes" id="UP000734854"/>
    </source>
</evidence>
<organism evidence="2 3">
    <name type="scientific">Zingiber officinale</name>
    <name type="common">Ginger</name>
    <name type="synonym">Amomum zingiber</name>
    <dbReference type="NCBI Taxonomy" id="94328"/>
    <lineage>
        <taxon>Eukaryota</taxon>
        <taxon>Viridiplantae</taxon>
        <taxon>Streptophyta</taxon>
        <taxon>Embryophyta</taxon>
        <taxon>Tracheophyta</taxon>
        <taxon>Spermatophyta</taxon>
        <taxon>Magnoliopsida</taxon>
        <taxon>Liliopsida</taxon>
        <taxon>Zingiberales</taxon>
        <taxon>Zingiberaceae</taxon>
        <taxon>Zingiber</taxon>
    </lineage>
</organism>
<sequence length="289" mass="33048">MVYEISTSLSLDGGHFDTDFENIVCPICLDTPHNAVLLKCSSYDKGCRAFMCDTDNSLSNCLDRYKHANGVSATTMVNSITSEASPQNFQVIPLNFDVLTCPFCRGDVTGFSVVVNARAYLNMKKRCCEEKHCGYASNYLELQQHAKREHPNSRPSEVDPERQRDWESFQRSLETTDIMSAIRSEVYRMLFGNCVMDYDDESDDEFDDFSGDECNWQTSSYHISDGFMSPRHQPQSRNERRIHPRSSSDVHIDDQPLSSSHTPEDFNRNAEIGETNNEASYRGNHSRRR</sequence>
<feature type="region of interest" description="Disordered" evidence="1">
    <location>
        <begin position="222"/>
        <end position="289"/>
    </location>
</feature>
<dbReference type="OrthoDB" id="1921166at2759"/>
<keyword evidence="3" id="KW-1185">Reference proteome</keyword>
<proteinExistence type="predicted"/>
<feature type="region of interest" description="Disordered" evidence="1">
    <location>
        <begin position="145"/>
        <end position="165"/>
    </location>
</feature>